<evidence type="ECO:0000256" key="1">
    <source>
        <dbReference type="ARBA" id="ARBA00022723"/>
    </source>
</evidence>
<feature type="domain" description="Creatinase N-terminal" evidence="5">
    <location>
        <begin position="11"/>
        <end position="134"/>
    </location>
</feature>
<keyword evidence="1 3" id="KW-0479">Metal-binding</keyword>
<dbReference type="Gene3D" id="3.40.350.10">
    <property type="entry name" value="Creatinase/prolidase N-terminal domain"/>
    <property type="match status" value="1"/>
</dbReference>
<gene>
    <name evidence="6" type="ORF">EKI59_03120</name>
</gene>
<dbReference type="Pfam" id="PF00557">
    <property type="entry name" value="Peptidase_M24"/>
    <property type="match status" value="1"/>
</dbReference>
<name>A0A6C1U0S5_9CORY</name>
<evidence type="ECO:0000259" key="5">
    <source>
        <dbReference type="Pfam" id="PF01321"/>
    </source>
</evidence>
<protein>
    <submittedName>
        <fullName evidence="6">Aminopeptidase P family protein</fullName>
    </submittedName>
</protein>
<comment type="similarity">
    <text evidence="3">Belongs to the peptidase M24B family.</text>
</comment>
<feature type="domain" description="Peptidase M24" evidence="4">
    <location>
        <begin position="143"/>
        <end position="346"/>
    </location>
</feature>
<dbReference type="InterPro" id="IPR000587">
    <property type="entry name" value="Creatinase_N"/>
</dbReference>
<evidence type="ECO:0000313" key="6">
    <source>
        <dbReference type="EMBL" id="TVS29620.1"/>
    </source>
</evidence>
<keyword evidence="2" id="KW-0378">Hydrolase</keyword>
<dbReference type="EMBL" id="RXIR01000004">
    <property type="protein sequence ID" value="TVS29620.1"/>
    <property type="molecule type" value="Genomic_DNA"/>
</dbReference>
<dbReference type="InterPro" id="IPR036005">
    <property type="entry name" value="Creatinase/aminopeptidase-like"/>
</dbReference>
<dbReference type="PROSITE" id="PS00491">
    <property type="entry name" value="PROLINE_PEPTIDASE"/>
    <property type="match status" value="1"/>
</dbReference>
<dbReference type="SUPFAM" id="SSF53092">
    <property type="entry name" value="Creatinase/prolidase N-terminal domain"/>
    <property type="match status" value="1"/>
</dbReference>
<dbReference type="Pfam" id="PF01321">
    <property type="entry name" value="Creatinase_N"/>
    <property type="match status" value="1"/>
</dbReference>
<dbReference type="InterPro" id="IPR050659">
    <property type="entry name" value="Peptidase_M24B"/>
</dbReference>
<sequence length="363" mass="38901">MPLADTRFATRRRKLASMLAAQRVDEMLVTNLINVRYLAGFSGSNAALKISKDLSAEIATDGRYTTQVAVEVPDIEATITRQCAEALLSGVPEGRRVGLEADYVSVAALERLTEACPEGVTLVPVTGVIEQIRLTKDDIELRRLTKAARLAAQALTGLVEAGELAAGRTERDIAADLEYRMRVLGAERPSFDTIVASGPNSAMPHYSAGERTLVDGDLVTIDFGMHRQGFNSDMTRTFVVGHATDFAREIYDIVLRAQLAGINVATPGTALVDVDKAAREIIEDAGYGDYFTHSTGHGIGLEVHEAPAAAPTGKGVLEENMLLTIEPGIYVPGKGGVRIEDTLIITSGAPQVITEWDKALTIV</sequence>
<dbReference type="Proteomes" id="UP000336646">
    <property type="component" value="Unassembled WGS sequence"/>
</dbReference>
<dbReference type="InterPro" id="IPR001131">
    <property type="entry name" value="Peptidase_M24B_aminopep-P_CS"/>
</dbReference>
<dbReference type="CDD" id="cd01092">
    <property type="entry name" value="APP-like"/>
    <property type="match status" value="1"/>
</dbReference>
<dbReference type="PANTHER" id="PTHR46112:SF8">
    <property type="entry name" value="CYTOPLASMIC PEPTIDASE PEPQ-RELATED"/>
    <property type="match status" value="1"/>
</dbReference>
<dbReference type="AlphaFoldDB" id="A0A6C1U0S5"/>
<accession>A0A6C1U0S5</accession>
<organism evidence="6 7">
    <name type="scientific">Corynebacterium sanguinis</name>
    <dbReference type="NCBI Taxonomy" id="2594913"/>
    <lineage>
        <taxon>Bacteria</taxon>
        <taxon>Bacillati</taxon>
        <taxon>Actinomycetota</taxon>
        <taxon>Actinomycetes</taxon>
        <taxon>Mycobacteriales</taxon>
        <taxon>Corynebacteriaceae</taxon>
        <taxon>Corynebacterium</taxon>
    </lineage>
</organism>
<keyword evidence="6" id="KW-0031">Aminopeptidase</keyword>
<dbReference type="InterPro" id="IPR000994">
    <property type="entry name" value="Pept_M24"/>
</dbReference>
<dbReference type="OrthoDB" id="9806388at2"/>
<evidence type="ECO:0000313" key="7">
    <source>
        <dbReference type="Proteomes" id="UP000336646"/>
    </source>
</evidence>
<dbReference type="RefSeq" id="WP_144772653.1">
    <property type="nucleotide sequence ID" value="NZ_JALXLQ010000008.1"/>
</dbReference>
<keyword evidence="6" id="KW-0645">Protease</keyword>
<dbReference type="SUPFAM" id="SSF55920">
    <property type="entry name" value="Creatinase/aminopeptidase"/>
    <property type="match status" value="1"/>
</dbReference>
<dbReference type="Gene3D" id="3.90.230.10">
    <property type="entry name" value="Creatinase/methionine aminopeptidase superfamily"/>
    <property type="match status" value="1"/>
</dbReference>
<reference evidence="6 7" key="1">
    <citation type="submission" date="2018-12" db="EMBL/GenBank/DDBJ databases">
        <title>Corynebacterium sanguinis sp. nov., a clinically-associated and environmental corynebacterium.</title>
        <authorList>
            <person name="Gonzales-Siles L."/>
            <person name="Jaen-Luchoro D."/>
            <person name="Cardew S."/>
            <person name="Inganas E."/>
            <person name="Ohlen M."/>
            <person name="Jensie-Markopolous S."/>
            <person name="Pinyeiro-Iglesias B."/>
            <person name="Molin K."/>
            <person name="Skovbjerg S."/>
            <person name="Svensson-Stadler L."/>
            <person name="Funke G."/>
            <person name="Moore E.R.B."/>
        </authorList>
    </citation>
    <scope>NUCLEOTIDE SEQUENCE [LARGE SCALE GENOMIC DNA]</scope>
    <source>
        <strain evidence="6 7">58734</strain>
    </source>
</reference>
<dbReference type="GO" id="GO:0046872">
    <property type="term" value="F:metal ion binding"/>
    <property type="evidence" value="ECO:0007669"/>
    <property type="project" value="UniProtKB-KW"/>
</dbReference>
<evidence type="ECO:0000256" key="2">
    <source>
        <dbReference type="ARBA" id="ARBA00022801"/>
    </source>
</evidence>
<dbReference type="PANTHER" id="PTHR46112">
    <property type="entry name" value="AMINOPEPTIDASE"/>
    <property type="match status" value="1"/>
</dbReference>
<dbReference type="InterPro" id="IPR029149">
    <property type="entry name" value="Creatin/AminoP/Spt16_N"/>
</dbReference>
<evidence type="ECO:0000256" key="3">
    <source>
        <dbReference type="RuleBase" id="RU000590"/>
    </source>
</evidence>
<comment type="caution">
    <text evidence="6">The sequence shown here is derived from an EMBL/GenBank/DDBJ whole genome shotgun (WGS) entry which is preliminary data.</text>
</comment>
<proteinExistence type="inferred from homology"/>
<dbReference type="GO" id="GO:0004177">
    <property type="term" value="F:aminopeptidase activity"/>
    <property type="evidence" value="ECO:0007669"/>
    <property type="project" value="UniProtKB-KW"/>
</dbReference>
<evidence type="ECO:0000259" key="4">
    <source>
        <dbReference type="Pfam" id="PF00557"/>
    </source>
</evidence>